<gene>
    <name evidence="2" type="ORF">SLEP1_g37583</name>
</gene>
<accession>A0AAV5KVD5</accession>
<name>A0AAV5KVD5_9ROSI</name>
<reference evidence="2 3" key="1">
    <citation type="journal article" date="2021" name="Commun. Biol.">
        <title>The genome of Shorea leprosula (Dipterocarpaceae) highlights the ecological relevance of drought in aseasonal tropical rainforests.</title>
        <authorList>
            <person name="Ng K.K.S."/>
            <person name="Kobayashi M.J."/>
            <person name="Fawcett J.A."/>
            <person name="Hatakeyama M."/>
            <person name="Paape T."/>
            <person name="Ng C.H."/>
            <person name="Ang C.C."/>
            <person name="Tnah L.H."/>
            <person name="Lee C.T."/>
            <person name="Nishiyama T."/>
            <person name="Sese J."/>
            <person name="O'Brien M.J."/>
            <person name="Copetti D."/>
            <person name="Mohd Noor M.I."/>
            <person name="Ong R.C."/>
            <person name="Putra M."/>
            <person name="Sireger I.Z."/>
            <person name="Indrioko S."/>
            <person name="Kosugi Y."/>
            <person name="Izuno A."/>
            <person name="Isagi Y."/>
            <person name="Lee S.L."/>
            <person name="Shimizu K.K."/>
        </authorList>
    </citation>
    <scope>NUCLEOTIDE SEQUENCE [LARGE SCALE GENOMIC DNA]</scope>
    <source>
        <strain evidence="2">214</strain>
    </source>
</reference>
<feature type="region of interest" description="Disordered" evidence="1">
    <location>
        <begin position="55"/>
        <end position="127"/>
    </location>
</feature>
<feature type="compositionally biased region" description="Pro residues" evidence="1">
    <location>
        <begin position="59"/>
        <end position="71"/>
    </location>
</feature>
<dbReference type="Proteomes" id="UP001054252">
    <property type="component" value="Unassembled WGS sequence"/>
</dbReference>
<evidence type="ECO:0000256" key="1">
    <source>
        <dbReference type="SAM" id="MobiDB-lite"/>
    </source>
</evidence>
<dbReference type="EMBL" id="BPVZ01000079">
    <property type="protein sequence ID" value="GKV28546.1"/>
    <property type="molecule type" value="Genomic_DNA"/>
</dbReference>
<sequence length="151" mass="16542">MVGLVSYPRETEQRNTTWNGECSNGNTAVMTNLISATHDHILFLVDSYTLQNSSFLSPYAPPPIPNPPLPPLHNRNPPIQNTQQTRTPSRLASPRFVSATALEPERKPSSGSPGYPDPPPDPSSTIMVALCTSPGALERTNVRRVESRLRV</sequence>
<evidence type="ECO:0000313" key="3">
    <source>
        <dbReference type="Proteomes" id="UP001054252"/>
    </source>
</evidence>
<evidence type="ECO:0000313" key="2">
    <source>
        <dbReference type="EMBL" id="GKV28546.1"/>
    </source>
</evidence>
<dbReference type="AlphaFoldDB" id="A0AAV5KVD5"/>
<proteinExistence type="predicted"/>
<keyword evidence="3" id="KW-1185">Reference proteome</keyword>
<protein>
    <submittedName>
        <fullName evidence="2">Uncharacterized protein</fullName>
    </submittedName>
</protein>
<comment type="caution">
    <text evidence="2">The sequence shown here is derived from an EMBL/GenBank/DDBJ whole genome shotgun (WGS) entry which is preliminary data.</text>
</comment>
<feature type="compositionally biased region" description="Polar residues" evidence="1">
    <location>
        <begin position="79"/>
        <end position="90"/>
    </location>
</feature>
<organism evidence="2 3">
    <name type="scientific">Rubroshorea leprosula</name>
    <dbReference type="NCBI Taxonomy" id="152421"/>
    <lineage>
        <taxon>Eukaryota</taxon>
        <taxon>Viridiplantae</taxon>
        <taxon>Streptophyta</taxon>
        <taxon>Embryophyta</taxon>
        <taxon>Tracheophyta</taxon>
        <taxon>Spermatophyta</taxon>
        <taxon>Magnoliopsida</taxon>
        <taxon>eudicotyledons</taxon>
        <taxon>Gunneridae</taxon>
        <taxon>Pentapetalae</taxon>
        <taxon>rosids</taxon>
        <taxon>malvids</taxon>
        <taxon>Malvales</taxon>
        <taxon>Dipterocarpaceae</taxon>
        <taxon>Rubroshorea</taxon>
    </lineage>
</organism>